<name>A0AAD4HYU1_9PEZI</name>
<proteinExistence type="predicted"/>
<sequence>MATATTIPVAVFGKDPKIARSVCEKLLPDFDAVHVCLDLPTALAELPALFSIPTTTTTTSLLAPAACPLGSNAARARPVVPQAVFFGGKFSDAEYRAIVDAVSSAAATAAVDSTKQQQQQQNERQHRGSGSGSGGSGDCGGAGARRVHFVKVQKLDVLAAGGFGPNAEVIAKVFRKKMAAALEKEEGGAAAAASRKQRM</sequence>
<dbReference type="AlphaFoldDB" id="A0AAD4HYU1"/>
<gene>
    <name evidence="2" type="ORF">NEMBOFW57_005768</name>
</gene>
<dbReference type="EMBL" id="JAHCVI010000002">
    <property type="protein sequence ID" value="KAG7289397.1"/>
    <property type="molecule type" value="Genomic_DNA"/>
</dbReference>
<keyword evidence="3" id="KW-1185">Reference proteome</keyword>
<evidence type="ECO:0000313" key="3">
    <source>
        <dbReference type="Proteomes" id="UP001197093"/>
    </source>
</evidence>
<comment type="caution">
    <text evidence="2">The sequence shown here is derived from an EMBL/GenBank/DDBJ whole genome shotgun (WGS) entry which is preliminary data.</text>
</comment>
<accession>A0AAD4HYU1</accession>
<dbReference type="Proteomes" id="UP001197093">
    <property type="component" value="Unassembled WGS sequence"/>
</dbReference>
<protein>
    <submittedName>
        <fullName evidence="2">Uncharacterized protein</fullName>
    </submittedName>
</protein>
<feature type="region of interest" description="Disordered" evidence="1">
    <location>
        <begin position="110"/>
        <end position="140"/>
    </location>
</feature>
<feature type="compositionally biased region" description="Gly residues" evidence="1">
    <location>
        <begin position="129"/>
        <end position="140"/>
    </location>
</feature>
<evidence type="ECO:0000313" key="2">
    <source>
        <dbReference type="EMBL" id="KAG7289397.1"/>
    </source>
</evidence>
<evidence type="ECO:0000256" key="1">
    <source>
        <dbReference type="SAM" id="MobiDB-lite"/>
    </source>
</evidence>
<reference evidence="2" key="1">
    <citation type="submission" date="2023-02" db="EMBL/GenBank/DDBJ databases">
        <authorList>
            <person name="Palmer J.M."/>
        </authorList>
    </citation>
    <scope>NUCLEOTIDE SEQUENCE</scope>
    <source>
        <strain evidence="2">FW57</strain>
    </source>
</reference>
<feature type="compositionally biased region" description="Low complexity" evidence="1">
    <location>
        <begin position="110"/>
        <end position="121"/>
    </location>
</feature>
<organism evidence="2 3">
    <name type="scientific">Staphylotrichum longicolle</name>
    <dbReference type="NCBI Taxonomy" id="669026"/>
    <lineage>
        <taxon>Eukaryota</taxon>
        <taxon>Fungi</taxon>
        <taxon>Dikarya</taxon>
        <taxon>Ascomycota</taxon>
        <taxon>Pezizomycotina</taxon>
        <taxon>Sordariomycetes</taxon>
        <taxon>Sordariomycetidae</taxon>
        <taxon>Sordariales</taxon>
        <taxon>Chaetomiaceae</taxon>
        <taxon>Staphylotrichum</taxon>
    </lineage>
</organism>